<reference evidence="2 3" key="1">
    <citation type="submission" date="2018-06" db="EMBL/GenBank/DDBJ databases">
        <authorList>
            <consortium name="Pathogen Informatics"/>
            <person name="Doyle S."/>
        </authorList>
    </citation>
    <scope>NUCLEOTIDE SEQUENCE [LARGE SCALE GENOMIC DNA]</scope>
    <source>
        <strain evidence="2 3">NCTC10801</strain>
    </source>
</reference>
<evidence type="ECO:0000313" key="3">
    <source>
        <dbReference type="Proteomes" id="UP000254649"/>
    </source>
</evidence>
<feature type="chain" id="PRO_5016780591" evidence="1">
    <location>
        <begin position="20"/>
        <end position="208"/>
    </location>
</feature>
<dbReference type="InterPro" id="IPR016537">
    <property type="entry name" value="UCP008159_ABC"/>
</dbReference>
<dbReference type="InterPro" id="IPR010412">
    <property type="entry name" value="DUF1007"/>
</dbReference>
<feature type="signal peptide" evidence="1">
    <location>
        <begin position="1"/>
        <end position="19"/>
    </location>
</feature>
<dbReference type="AlphaFoldDB" id="A0A380U1Q6"/>
<dbReference type="PIRSF" id="PIRSF008159">
    <property type="entry name" value="UCP008159_ABC"/>
    <property type="match status" value="1"/>
</dbReference>
<dbReference type="Proteomes" id="UP000254649">
    <property type="component" value="Unassembled WGS sequence"/>
</dbReference>
<protein>
    <submittedName>
        <fullName evidence="2">ABC transporter substrate-binding protein</fullName>
    </submittedName>
</protein>
<proteinExistence type="predicted"/>
<keyword evidence="1" id="KW-0732">Signal</keyword>
<gene>
    <name evidence="2" type="ORF">NCTC10801_02366</name>
</gene>
<evidence type="ECO:0000313" key="2">
    <source>
        <dbReference type="EMBL" id="SUT95010.1"/>
    </source>
</evidence>
<name>A0A380U1Q6_9PAST</name>
<sequence length="208" mass="24384">MKKCFSILCLTLWAMQAVAHPHAFIDLKTKLLVENNQLVGFSTQWTLDEPSSSELLYELKRSDEQGKQNLTEELFKNIIYEHYFSYLYDRQNNKIKFKKQPINYGLKAVDARLQYYFDVQLAKPVDLSNNEFTLMIYDKTYYVAMFYPATDKSILDFSQLPSQCHGKLLEPQVNAKIQQYASSLDQTQRDEDDTLGQMFAQRIQIICQ</sequence>
<evidence type="ECO:0000256" key="1">
    <source>
        <dbReference type="SAM" id="SignalP"/>
    </source>
</evidence>
<dbReference type="Pfam" id="PF06226">
    <property type="entry name" value="DUF1007"/>
    <property type="match status" value="1"/>
</dbReference>
<dbReference type="EMBL" id="UFRQ01000003">
    <property type="protein sequence ID" value="SUT95010.1"/>
    <property type="molecule type" value="Genomic_DNA"/>
</dbReference>
<organism evidence="2 3">
    <name type="scientific">[Actinobacillus] rossii</name>
    <dbReference type="NCBI Taxonomy" id="123820"/>
    <lineage>
        <taxon>Bacteria</taxon>
        <taxon>Pseudomonadati</taxon>
        <taxon>Pseudomonadota</taxon>
        <taxon>Gammaproteobacteria</taxon>
        <taxon>Pasteurellales</taxon>
        <taxon>Pasteurellaceae</taxon>
    </lineage>
</organism>
<accession>A0A380U1Q6</accession>
<dbReference type="OrthoDB" id="5781652at2"/>
<keyword evidence="3" id="KW-1185">Reference proteome</keyword>